<evidence type="ECO:0000313" key="3">
    <source>
        <dbReference type="Proteomes" id="UP000693970"/>
    </source>
</evidence>
<feature type="compositionally biased region" description="Low complexity" evidence="1">
    <location>
        <begin position="11"/>
        <end position="33"/>
    </location>
</feature>
<organism evidence="2 3">
    <name type="scientific">Nitzschia inconspicua</name>
    <dbReference type="NCBI Taxonomy" id="303405"/>
    <lineage>
        <taxon>Eukaryota</taxon>
        <taxon>Sar</taxon>
        <taxon>Stramenopiles</taxon>
        <taxon>Ochrophyta</taxon>
        <taxon>Bacillariophyta</taxon>
        <taxon>Bacillariophyceae</taxon>
        <taxon>Bacillariophycidae</taxon>
        <taxon>Bacillariales</taxon>
        <taxon>Bacillariaceae</taxon>
        <taxon>Nitzschia</taxon>
    </lineage>
</organism>
<sequence>MMMSPLCSINSTVSGKSSPTSSDMDSSDSSMLSYKHQQLPSQPQHRNNKCPQHCQVESSQEETDDHSDNPVYNQIMRDLRQAQKMYGDNDSKVADAWNALGLVKIHMQRDIQGAICCHERALRIFQEQKLAKETAITLIDLGYCCERMERRDDALLKYQQALKILQAEKMPENHPQVTSTKRAIARMMRI</sequence>
<dbReference type="AlphaFoldDB" id="A0A9K3KZ36"/>
<feature type="compositionally biased region" description="Polar residues" evidence="1">
    <location>
        <begin position="35"/>
        <end position="45"/>
    </location>
</feature>
<feature type="region of interest" description="Disordered" evidence="1">
    <location>
        <begin position="1"/>
        <end position="70"/>
    </location>
</feature>
<gene>
    <name evidence="2" type="ORF">IV203_008122</name>
</gene>
<reference evidence="2" key="2">
    <citation type="submission" date="2021-04" db="EMBL/GenBank/DDBJ databases">
        <authorList>
            <person name="Podell S."/>
        </authorList>
    </citation>
    <scope>NUCLEOTIDE SEQUENCE</scope>
    <source>
        <strain evidence="2">Hildebrandi</strain>
    </source>
</reference>
<dbReference type="EMBL" id="JAGRRH010000017">
    <property type="protein sequence ID" value="KAG7352074.1"/>
    <property type="molecule type" value="Genomic_DNA"/>
</dbReference>
<protein>
    <submittedName>
        <fullName evidence="2">Tetratricopeptide repeat protein</fullName>
    </submittedName>
</protein>
<evidence type="ECO:0000256" key="1">
    <source>
        <dbReference type="SAM" id="MobiDB-lite"/>
    </source>
</evidence>
<name>A0A9K3KZ36_9STRA</name>
<evidence type="ECO:0000313" key="2">
    <source>
        <dbReference type="EMBL" id="KAG7352074.1"/>
    </source>
</evidence>
<accession>A0A9K3KZ36</accession>
<keyword evidence="3" id="KW-1185">Reference proteome</keyword>
<proteinExistence type="predicted"/>
<dbReference type="OrthoDB" id="46508at2759"/>
<dbReference type="Proteomes" id="UP000693970">
    <property type="component" value="Unassembled WGS sequence"/>
</dbReference>
<comment type="caution">
    <text evidence="2">The sequence shown here is derived from an EMBL/GenBank/DDBJ whole genome shotgun (WGS) entry which is preliminary data.</text>
</comment>
<dbReference type="Pfam" id="PF13424">
    <property type="entry name" value="TPR_12"/>
    <property type="match status" value="1"/>
</dbReference>
<reference evidence="2" key="1">
    <citation type="journal article" date="2021" name="Sci. Rep.">
        <title>Diploid genomic architecture of Nitzschia inconspicua, an elite biomass production diatom.</title>
        <authorList>
            <person name="Oliver A."/>
            <person name="Podell S."/>
            <person name="Pinowska A."/>
            <person name="Traller J.C."/>
            <person name="Smith S.R."/>
            <person name="McClure R."/>
            <person name="Beliaev A."/>
            <person name="Bohutskyi P."/>
            <person name="Hill E.A."/>
            <person name="Rabines A."/>
            <person name="Zheng H."/>
            <person name="Allen L.Z."/>
            <person name="Kuo A."/>
            <person name="Grigoriev I.V."/>
            <person name="Allen A.E."/>
            <person name="Hazlebeck D."/>
            <person name="Allen E.E."/>
        </authorList>
    </citation>
    <scope>NUCLEOTIDE SEQUENCE</scope>
    <source>
        <strain evidence="2">Hildebrandi</strain>
    </source>
</reference>